<protein>
    <submittedName>
        <fullName evidence="11">Outer membrane usher protein</fullName>
    </submittedName>
</protein>
<name>A0A1G6IU08_9GAMM</name>
<dbReference type="InterPro" id="IPR043142">
    <property type="entry name" value="PapC-like_C_sf"/>
</dbReference>
<dbReference type="AlphaFoldDB" id="A0A1G6IU08"/>
<proteinExistence type="inferred from homology"/>
<feature type="chain" id="PRO_5017306289" evidence="9">
    <location>
        <begin position="26"/>
        <end position="830"/>
    </location>
</feature>
<evidence type="ECO:0000256" key="8">
    <source>
        <dbReference type="ARBA" id="ARBA00023237"/>
    </source>
</evidence>
<dbReference type="Gene3D" id="2.60.40.2070">
    <property type="match status" value="1"/>
</dbReference>
<feature type="signal peptide" evidence="9">
    <location>
        <begin position="1"/>
        <end position="25"/>
    </location>
</feature>
<dbReference type="GO" id="GO:0015473">
    <property type="term" value="F:fimbrial usher porin activity"/>
    <property type="evidence" value="ECO:0007669"/>
    <property type="project" value="InterPro"/>
</dbReference>
<accession>A0A1G6IU08</accession>
<dbReference type="Gene3D" id="2.60.40.3110">
    <property type="match status" value="1"/>
</dbReference>
<evidence type="ECO:0000313" key="11">
    <source>
        <dbReference type="EMBL" id="SDC09979.1"/>
    </source>
</evidence>
<gene>
    <name evidence="11" type="ORF">SAMN05421733_10943</name>
</gene>
<dbReference type="InterPro" id="IPR025885">
    <property type="entry name" value="PapC_N"/>
</dbReference>
<dbReference type="Proteomes" id="UP000242501">
    <property type="component" value="Unassembled WGS sequence"/>
</dbReference>
<feature type="domain" description="PapC N-terminal" evidence="10">
    <location>
        <begin position="30"/>
        <end position="171"/>
    </location>
</feature>
<dbReference type="PANTHER" id="PTHR30451">
    <property type="entry name" value="OUTER MEMBRANE USHER PROTEIN"/>
    <property type="match status" value="1"/>
</dbReference>
<dbReference type="InterPro" id="IPR000015">
    <property type="entry name" value="Fimb_usher"/>
</dbReference>
<evidence type="ECO:0000256" key="4">
    <source>
        <dbReference type="ARBA" id="ARBA00022452"/>
    </source>
</evidence>
<dbReference type="InterPro" id="IPR042186">
    <property type="entry name" value="FimD_plug_dom"/>
</dbReference>
<evidence type="ECO:0000256" key="6">
    <source>
        <dbReference type="ARBA" id="ARBA00022729"/>
    </source>
</evidence>
<keyword evidence="6 9" id="KW-0732">Signal</keyword>
<dbReference type="PANTHER" id="PTHR30451:SF20">
    <property type="entry name" value="FIMBRIAE USHER"/>
    <property type="match status" value="1"/>
</dbReference>
<evidence type="ECO:0000256" key="7">
    <source>
        <dbReference type="ARBA" id="ARBA00023136"/>
    </source>
</evidence>
<keyword evidence="8" id="KW-0998">Cell outer membrane</keyword>
<dbReference type="STRING" id="1219383.SAMN05421733_10943"/>
<dbReference type="Pfam" id="PF00577">
    <property type="entry name" value="Usher"/>
    <property type="match status" value="1"/>
</dbReference>
<sequence>MNKSILSVGFIVTTIPLFCLNPASAEELLTFDSSALFGSSNKNIDLSAFNVENSVPVGSYVLGVGINDQYLGQVNIRFWQPDLKKPAILCVNQALLEKIGLKDDIRSHLPLQPCISVQDISPDAKYSYDDSNQSLSFSIPLALLNDRPVGYISPRLFDQGITAGYLTYNYNHYSSNNLSKTTDNNYLGLTAGLNIAGFNFRHVGSFESTNNRLTDYIPSLNVLSRDITSLNSRLSLGDFTTNAYYMSSYLIRGLELSNDSSMRPWSVQSYAPVISGVANSNALVSIFQNGQKIYERTVPIGPFDIKDLTTLATNGDLTVQVTEQSGEKRSFIVPLQGVTNLVRASQFNYNFALGRYKLEQKVLDESLAQATLEYGVSNNFTLHGGTTLSHHYQGYLLGGGINSLLGGMTFDVEQGNANLDGTQKNGQKYKLSYRYSFMPLNLSLNVNMQQLTQGYLSFANAVSLVNRDQLTQDEVDNFYLTYRLKSQTNLTLRQQFKAGWGALYLTGTRSEYWNDQHGYNQYTLGYSNHYKQLNYSLNVAQTQTVSSQANRSVYVSISFPLSWKDKKLYLNNTFQHSNTTDMFAAGLSGTAGDQNQMTYALNASRDETQRQSTVNASMNYLLPETNLGLTVAKADSQRQYGVSLQGGIVAHPYGVTLTNSLSDTFTIIHAQDAVGAQVVNAWGVKLDRFGNAIYPVVDPYHINTLSINSKDLPLDVVIKNNQSQVIPRRYSSTLLNFETEKTSNILLNVHTATQEKIPMGVEVKTKDHSTVAVMGQSNQLFISSDQSLKQPLTLRWGVLNQQVCVIPAISTQINKTLSKKQFQIIDVVCQ</sequence>
<comment type="similarity">
    <text evidence="2">Belongs to the fimbrial export usher family.</text>
</comment>
<keyword evidence="5" id="KW-0812">Transmembrane</keyword>
<dbReference type="Pfam" id="PF13954">
    <property type="entry name" value="PapC_N"/>
    <property type="match status" value="1"/>
</dbReference>
<evidence type="ECO:0000259" key="10">
    <source>
        <dbReference type="Pfam" id="PF13954"/>
    </source>
</evidence>
<dbReference type="GO" id="GO:0009297">
    <property type="term" value="P:pilus assembly"/>
    <property type="evidence" value="ECO:0007669"/>
    <property type="project" value="InterPro"/>
</dbReference>
<dbReference type="Gene3D" id="2.60.40.2610">
    <property type="entry name" value="Outer membrane usher protein FimD, plug domain"/>
    <property type="match status" value="1"/>
</dbReference>
<dbReference type="GO" id="GO:0009279">
    <property type="term" value="C:cell outer membrane"/>
    <property type="evidence" value="ECO:0007669"/>
    <property type="project" value="UniProtKB-SubCell"/>
</dbReference>
<keyword evidence="4" id="KW-1134">Transmembrane beta strand</keyword>
<reference evidence="12" key="1">
    <citation type="submission" date="2016-09" db="EMBL/GenBank/DDBJ databases">
        <authorList>
            <person name="Varghese N."/>
            <person name="Submissions S."/>
        </authorList>
    </citation>
    <scope>NUCLEOTIDE SEQUENCE [LARGE SCALE GENOMIC DNA]</scope>
    <source>
        <strain evidence="12">ANC 4422</strain>
    </source>
</reference>
<keyword evidence="12" id="KW-1185">Reference proteome</keyword>
<dbReference type="InterPro" id="IPR037224">
    <property type="entry name" value="PapC_N_sf"/>
</dbReference>
<evidence type="ECO:0000256" key="2">
    <source>
        <dbReference type="ARBA" id="ARBA00008064"/>
    </source>
</evidence>
<dbReference type="OrthoDB" id="6554712at2"/>
<keyword evidence="7" id="KW-0472">Membrane</keyword>
<keyword evidence="3" id="KW-0813">Transport</keyword>
<evidence type="ECO:0000313" key="12">
    <source>
        <dbReference type="Proteomes" id="UP000242501"/>
    </source>
</evidence>
<dbReference type="EMBL" id="FMYL01000009">
    <property type="protein sequence ID" value="SDC09979.1"/>
    <property type="molecule type" value="Genomic_DNA"/>
</dbReference>
<dbReference type="Gene3D" id="3.10.20.410">
    <property type="match status" value="1"/>
</dbReference>
<dbReference type="SUPFAM" id="SSF141729">
    <property type="entry name" value="FimD N-terminal domain-like"/>
    <property type="match status" value="1"/>
</dbReference>
<evidence type="ECO:0000256" key="1">
    <source>
        <dbReference type="ARBA" id="ARBA00004571"/>
    </source>
</evidence>
<dbReference type="RefSeq" id="WP_092749185.1">
    <property type="nucleotide sequence ID" value="NZ_FMYL01000009.1"/>
</dbReference>
<comment type="subcellular location">
    <subcellularLocation>
        <location evidence="1">Cell outer membrane</location>
        <topology evidence="1">Multi-pass membrane protein</topology>
    </subcellularLocation>
</comment>
<evidence type="ECO:0000256" key="9">
    <source>
        <dbReference type="SAM" id="SignalP"/>
    </source>
</evidence>
<organism evidence="11 12">
    <name type="scientific">Acinetobacter boissieri</name>
    <dbReference type="NCBI Taxonomy" id="1219383"/>
    <lineage>
        <taxon>Bacteria</taxon>
        <taxon>Pseudomonadati</taxon>
        <taxon>Pseudomonadota</taxon>
        <taxon>Gammaproteobacteria</taxon>
        <taxon>Moraxellales</taxon>
        <taxon>Moraxellaceae</taxon>
        <taxon>Acinetobacter</taxon>
    </lineage>
</organism>
<evidence type="ECO:0000256" key="5">
    <source>
        <dbReference type="ARBA" id="ARBA00022692"/>
    </source>
</evidence>
<evidence type="ECO:0000256" key="3">
    <source>
        <dbReference type="ARBA" id="ARBA00022448"/>
    </source>
</evidence>